<dbReference type="InterPro" id="IPR001714">
    <property type="entry name" value="Pept_M24_MAP"/>
</dbReference>
<dbReference type="GO" id="GO:0008235">
    <property type="term" value="F:metalloexopeptidase activity"/>
    <property type="evidence" value="ECO:0007669"/>
    <property type="project" value="UniProtKB-ARBA"/>
</dbReference>
<evidence type="ECO:0000259" key="2">
    <source>
        <dbReference type="Pfam" id="PF01321"/>
    </source>
</evidence>
<dbReference type="OrthoDB" id="9806388at2"/>
<dbReference type="InterPro" id="IPR000994">
    <property type="entry name" value="Pept_M24"/>
</dbReference>
<dbReference type="Gene3D" id="3.90.230.10">
    <property type="entry name" value="Creatinase/methionine aminopeptidase superfamily"/>
    <property type="match status" value="1"/>
</dbReference>
<dbReference type="Pfam" id="PF01321">
    <property type="entry name" value="Creatinase_N"/>
    <property type="match status" value="1"/>
</dbReference>
<dbReference type="RefSeq" id="WP_131568516.1">
    <property type="nucleotide sequence ID" value="NZ_JAINFK010000002.1"/>
</dbReference>
<dbReference type="EMBL" id="SJST01000003">
    <property type="protein sequence ID" value="TCD14465.1"/>
    <property type="molecule type" value="Genomic_DNA"/>
</dbReference>
<keyword evidence="3" id="KW-0031">Aminopeptidase</keyword>
<comment type="caution">
    <text evidence="3">The sequence shown here is derived from an EMBL/GenBank/DDBJ whole genome shotgun (WGS) entry which is preliminary data.</text>
</comment>
<evidence type="ECO:0000313" key="3">
    <source>
        <dbReference type="EMBL" id="TCD14465.1"/>
    </source>
</evidence>
<dbReference type="PANTHER" id="PTHR46112">
    <property type="entry name" value="AMINOPEPTIDASE"/>
    <property type="match status" value="1"/>
</dbReference>
<dbReference type="SUPFAM" id="SSF55920">
    <property type="entry name" value="Creatinase/aminopeptidase"/>
    <property type="match status" value="1"/>
</dbReference>
<dbReference type="InterPro" id="IPR029149">
    <property type="entry name" value="Creatin/AminoP/Spt16_N"/>
</dbReference>
<dbReference type="PRINTS" id="PR00599">
    <property type="entry name" value="MAPEPTIDASE"/>
</dbReference>
<feature type="domain" description="Peptidase M24" evidence="1">
    <location>
        <begin position="162"/>
        <end position="361"/>
    </location>
</feature>
<keyword evidence="3" id="KW-0645">Protease</keyword>
<dbReference type="InterPro" id="IPR050659">
    <property type="entry name" value="Peptidase_M24B"/>
</dbReference>
<gene>
    <name evidence="3" type="ORF">E0D97_10425</name>
</gene>
<reference evidence="3 4" key="1">
    <citation type="journal article" date="2015" name="Antonie Van Leeuwenhoek">
        <title>Oricola cellulosilytica gen. nov., sp. nov., a cellulose-degrading bacterium of the family Phyllobacteriaceae isolated from surface seashore water, and emended descriptions of Mesorhizobium loti and Phyllobacterium myrsinacearum.</title>
        <authorList>
            <person name="Hameed A."/>
            <person name="Shahina M."/>
            <person name="Lai W.A."/>
            <person name="Lin S.Y."/>
            <person name="Young L.S."/>
            <person name="Liu Y.C."/>
            <person name="Hsu Y.H."/>
            <person name="Young C.C."/>
        </authorList>
    </citation>
    <scope>NUCLEOTIDE SEQUENCE [LARGE SCALE GENOMIC DNA]</scope>
    <source>
        <strain evidence="3 4">KCTC 52183</strain>
    </source>
</reference>
<dbReference type="Proteomes" id="UP000291301">
    <property type="component" value="Unassembled WGS sequence"/>
</dbReference>
<dbReference type="PANTHER" id="PTHR46112:SF2">
    <property type="entry name" value="XAA-PRO AMINOPEPTIDASE P-RELATED"/>
    <property type="match status" value="1"/>
</dbReference>
<evidence type="ECO:0000313" key="4">
    <source>
        <dbReference type="Proteomes" id="UP000291301"/>
    </source>
</evidence>
<name>A0A4R0PE47_9HYPH</name>
<keyword evidence="3" id="KW-0378">Hydrolase</keyword>
<protein>
    <submittedName>
        <fullName evidence="3">Aminopeptidase P family protein</fullName>
    </submittedName>
</protein>
<accession>A0A4R0PE47</accession>
<sequence length="385" mass="41630">MTTPDFPQVEYEERLERVQAAMHAARVDALFFTSEAEVHYFSGFRTLFWLSPTRPWFLIVPKRGKPIAVIPEIGAALMHETWIDDIRTWNSPDPVDDGNSLLASLLTGYPRVGAMMGRETSLRMPLADFEALRRRLSACEFVDVTAMVQKLRMVKSPDEIAKIKSICAIASRSFEAAPALFSAGQSLKEVFRSFRISLLENGADDVPYLVGGAGQGGYSGVISPPTERPLMDGDILMLDTGATLGGYYCDFDRNFAIGHAPVASRKAYSTLSRATDAALAIARPGVRCSELFRVMAGEIGAGGSDTAGVGRFGHGLGMQLTEPPSLAPFDDTILAAGMVITLEPGIEVAEGRMMVQEENIVIRDGAPELLSWRAPAELPVIGAAS</sequence>
<dbReference type="Pfam" id="PF00557">
    <property type="entry name" value="Peptidase_M24"/>
    <property type="match status" value="1"/>
</dbReference>
<evidence type="ECO:0000259" key="1">
    <source>
        <dbReference type="Pfam" id="PF00557"/>
    </source>
</evidence>
<dbReference type="Gene3D" id="3.40.350.10">
    <property type="entry name" value="Creatinase/prolidase N-terminal domain"/>
    <property type="match status" value="1"/>
</dbReference>
<feature type="domain" description="Creatinase N-terminal" evidence="2">
    <location>
        <begin position="14"/>
        <end position="154"/>
    </location>
</feature>
<keyword evidence="4" id="KW-1185">Reference proteome</keyword>
<dbReference type="InterPro" id="IPR036005">
    <property type="entry name" value="Creatinase/aminopeptidase-like"/>
</dbReference>
<dbReference type="CDD" id="cd01066">
    <property type="entry name" value="APP_MetAP"/>
    <property type="match status" value="1"/>
</dbReference>
<organism evidence="3 4">
    <name type="scientific">Oricola cellulosilytica</name>
    <dbReference type="NCBI Taxonomy" id="1429082"/>
    <lineage>
        <taxon>Bacteria</taxon>
        <taxon>Pseudomonadati</taxon>
        <taxon>Pseudomonadota</taxon>
        <taxon>Alphaproteobacteria</taxon>
        <taxon>Hyphomicrobiales</taxon>
        <taxon>Ahrensiaceae</taxon>
        <taxon>Oricola</taxon>
    </lineage>
</organism>
<proteinExistence type="predicted"/>
<dbReference type="SUPFAM" id="SSF53092">
    <property type="entry name" value="Creatinase/prolidase N-terminal domain"/>
    <property type="match status" value="1"/>
</dbReference>
<dbReference type="GO" id="GO:0004177">
    <property type="term" value="F:aminopeptidase activity"/>
    <property type="evidence" value="ECO:0007669"/>
    <property type="project" value="UniProtKB-KW"/>
</dbReference>
<dbReference type="InterPro" id="IPR000587">
    <property type="entry name" value="Creatinase_N"/>
</dbReference>
<dbReference type="AlphaFoldDB" id="A0A4R0PE47"/>